<evidence type="ECO:0000256" key="8">
    <source>
        <dbReference type="SAM" id="MobiDB-lite"/>
    </source>
</evidence>
<dbReference type="PANTHER" id="PTHR13100">
    <property type="entry name" value="CELL GROWTH-REGULATING NUCLEOLAR PROTEIN LYAR"/>
    <property type="match status" value="1"/>
</dbReference>
<dbReference type="FunFam" id="3.30.1490.490:FF:000001">
    <property type="entry name" value="cell growth-regulating nucleolar protein-like"/>
    <property type="match status" value="1"/>
</dbReference>
<keyword evidence="5" id="KW-0862">Zinc</keyword>
<dbReference type="AlphaFoldDB" id="A0A0N8EBP8"/>
<dbReference type="GO" id="GO:0000122">
    <property type="term" value="P:negative regulation of transcription by RNA polymerase II"/>
    <property type="evidence" value="ECO:0007669"/>
    <property type="project" value="TreeGrafter"/>
</dbReference>
<evidence type="ECO:0000256" key="4">
    <source>
        <dbReference type="ARBA" id="ARBA00022771"/>
    </source>
</evidence>
<dbReference type="EMBL" id="GDIQ01048435">
    <property type="protein sequence ID" value="JAN46302.1"/>
    <property type="molecule type" value="Transcribed_RNA"/>
</dbReference>
<dbReference type="PANTHER" id="PTHR13100:SF10">
    <property type="entry name" value="CELL GROWTH-REGULATING NUCLEOLAR PROTEIN"/>
    <property type="match status" value="1"/>
</dbReference>
<dbReference type="EMBL" id="GDIQ01046685">
    <property type="protein sequence ID" value="JAN48052.1"/>
    <property type="molecule type" value="Transcribed_RNA"/>
</dbReference>
<keyword evidence="3" id="KW-0677">Repeat</keyword>
<name>A0A0N8EBP8_9CRUS</name>
<dbReference type="GO" id="GO:0006364">
    <property type="term" value="P:rRNA processing"/>
    <property type="evidence" value="ECO:0007669"/>
    <property type="project" value="TreeGrafter"/>
</dbReference>
<feature type="compositionally biased region" description="Basic and acidic residues" evidence="8">
    <location>
        <begin position="163"/>
        <end position="185"/>
    </location>
</feature>
<dbReference type="Gene3D" id="3.30.1490.490">
    <property type="match status" value="1"/>
</dbReference>
<keyword evidence="4 7" id="KW-0863">Zinc-finger</keyword>
<dbReference type="GO" id="GO:0008270">
    <property type="term" value="F:zinc ion binding"/>
    <property type="evidence" value="ECO:0007669"/>
    <property type="project" value="UniProtKB-KW"/>
</dbReference>
<feature type="region of interest" description="Disordered" evidence="8">
    <location>
        <begin position="156"/>
        <end position="198"/>
    </location>
</feature>
<dbReference type="OrthoDB" id="21474at2759"/>
<dbReference type="PROSITE" id="PS51804">
    <property type="entry name" value="ZF_C2HC_LYAR"/>
    <property type="match status" value="2"/>
</dbReference>
<dbReference type="GO" id="GO:0003677">
    <property type="term" value="F:DNA binding"/>
    <property type="evidence" value="ECO:0007669"/>
    <property type="project" value="InterPro"/>
</dbReference>
<dbReference type="SUPFAM" id="SSF57667">
    <property type="entry name" value="beta-beta-alpha zinc fingers"/>
    <property type="match status" value="2"/>
</dbReference>
<accession>A0A0N8EBP8</accession>
<feature type="domain" description="Cell growth-regulating nucleolar protein-like winged helix" evidence="10">
    <location>
        <begin position="224"/>
        <end position="298"/>
    </location>
</feature>
<comment type="subcellular location">
    <subcellularLocation>
        <location evidence="1">Nucleus</location>
    </subcellularLocation>
</comment>
<dbReference type="Pfam" id="PF25879">
    <property type="entry name" value="WHD_LYAR"/>
    <property type="match status" value="1"/>
</dbReference>
<evidence type="ECO:0000313" key="11">
    <source>
        <dbReference type="EMBL" id="JAN52253.1"/>
    </source>
</evidence>
<keyword evidence="2" id="KW-0479">Metal-binding</keyword>
<dbReference type="EMBL" id="GDIQ01061772">
    <property type="protein sequence ID" value="JAN32965.1"/>
    <property type="molecule type" value="Transcribed_RNA"/>
</dbReference>
<dbReference type="Pfam" id="PF08790">
    <property type="entry name" value="zf-LYAR"/>
    <property type="match status" value="1"/>
</dbReference>
<dbReference type="InterPro" id="IPR039999">
    <property type="entry name" value="LYAR"/>
</dbReference>
<reference evidence="11" key="1">
    <citation type="submission" date="2015-10" db="EMBL/GenBank/DDBJ databases">
        <title>EvidentialGene: Evidence-directed Construction of Complete mRNA Transcriptomes without Genomes.</title>
        <authorList>
            <person name="Gilbert D.G."/>
        </authorList>
    </citation>
    <scope>NUCLEOTIDE SEQUENCE</scope>
</reference>
<evidence type="ECO:0000256" key="7">
    <source>
        <dbReference type="PROSITE-ProRule" id="PRU01145"/>
    </source>
</evidence>
<dbReference type="InterPro" id="IPR014898">
    <property type="entry name" value="Znf_C2H2_LYAR"/>
</dbReference>
<protein>
    <submittedName>
        <fullName evidence="11">Cell growth-regulating nucleolar protein</fullName>
    </submittedName>
</protein>
<dbReference type="InterPro" id="IPR036236">
    <property type="entry name" value="Znf_C2H2_sf"/>
</dbReference>
<dbReference type="EMBL" id="GDIQ01042484">
    <property type="protein sequence ID" value="JAN52253.1"/>
    <property type="molecule type" value="Transcribed_RNA"/>
</dbReference>
<dbReference type="InterPro" id="IPR058719">
    <property type="entry name" value="WHD_LYAR"/>
</dbReference>
<evidence type="ECO:0000259" key="10">
    <source>
        <dbReference type="Pfam" id="PF25879"/>
    </source>
</evidence>
<evidence type="ECO:0000256" key="2">
    <source>
        <dbReference type="ARBA" id="ARBA00022723"/>
    </source>
</evidence>
<evidence type="ECO:0000256" key="1">
    <source>
        <dbReference type="ARBA" id="ARBA00004123"/>
    </source>
</evidence>
<evidence type="ECO:0000256" key="6">
    <source>
        <dbReference type="ARBA" id="ARBA00023242"/>
    </source>
</evidence>
<keyword evidence="6" id="KW-0539">Nucleus</keyword>
<evidence type="ECO:0000259" key="9">
    <source>
        <dbReference type="Pfam" id="PF08790"/>
    </source>
</evidence>
<dbReference type="GO" id="GO:0005730">
    <property type="term" value="C:nucleolus"/>
    <property type="evidence" value="ECO:0007669"/>
    <property type="project" value="TreeGrafter"/>
</dbReference>
<evidence type="ECO:0000256" key="5">
    <source>
        <dbReference type="ARBA" id="ARBA00022833"/>
    </source>
</evidence>
<feature type="domain" description="Zinc finger C2H2 LYAR-type" evidence="9">
    <location>
        <begin position="31"/>
        <end position="58"/>
    </location>
</feature>
<organism evidence="11">
    <name type="scientific">Daphnia magna</name>
    <dbReference type="NCBI Taxonomy" id="35525"/>
    <lineage>
        <taxon>Eukaryota</taxon>
        <taxon>Metazoa</taxon>
        <taxon>Ecdysozoa</taxon>
        <taxon>Arthropoda</taxon>
        <taxon>Crustacea</taxon>
        <taxon>Branchiopoda</taxon>
        <taxon>Diplostraca</taxon>
        <taxon>Cladocera</taxon>
        <taxon>Anomopoda</taxon>
        <taxon>Daphniidae</taxon>
        <taxon>Daphnia</taxon>
    </lineage>
</organism>
<dbReference type="EMBL" id="GDIQ01064925">
    <property type="protein sequence ID" value="JAN29812.1"/>
    <property type="molecule type" value="Transcribed_RNA"/>
</dbReference>
<evidence type="ECO:0000256" key="3">
    <source>
        <dbReference type="ARBA" id="ARBA00022737"/>
    </source>
</evidence>
<proteinExistence type="predicted"/>
<sequence>MVFFVCNGCGTSVKKNQVEKHQYQCRRSQHLSCVDCSKDFIGQEYKAHIKCVSEEEKYSGKDYVAKPNQNKNERKQTEWVAMIQNLVEKVGNTNDELSSALQRISQHENIPRKKPKFINFLKNILGNRVPPRITEQLWDLISKEIEELRVSKAPNVNNSSTKVAEKTEKTSDEENGIKRKHDGENKNSVNGNKKRKTEPIDCQNENICSQGNDTINSVGVDSSAKVKWCTIGKIILRAQDDKELSLKKFQKKIIGEYLNRMGDSLCADETVEVLWSKCQKKLSKNPKFKIHKEKIKLVS</sequence>